<dbReference type="InterPro" id="IPR013783">
    <property type="entry name" value="Ig-like_fold"/>
</dbReference>
<dbReference type="InterPro" id="IPR015171">
    <property type="entry name" value="Cyc-maltodext_N"/>
</dbReference>
<dbReference type="Pfam" id="PF10438">
    <property type="entry name" value="Cyc-maltodext_C"/>
    <property type="match status" value="1"/>
</dbReference>
<comment type="caution">
    <text evidence="6">The sequence shown here is derived from an EMBL/GenBank/DDBJ whole genome shotgun (WGS) entry which is preliminary data.</text>
</comment>
<accession>A0A9D1E0L5</accession>
<dbReference type="SUPFAM" id="SSF81296">
    <property type="entry name" value="E set domains"/>
    <property type="match status" value="1"/>
</dbReference>
<evidence type="ECO:0000256" key="3">
    <source>
        <dbReference type="SAM" id="MobiDB-lite"/>
    </source>
</evidence>
<dbReference type="InterPro" id="IPR019492">
    <property type="entry name" value="Cyclo-malto-dextrinase_C"/>
</dbReference>
<sequence length="649" mass="72709">MKKNLLTTILAAMGLSSMASAAVGQEGLRVEPPCWWTGMETPLTLMLHAPGLSGAGVSVDSDGITVKAVHYAESPNYVFVDLEIADNLAPGEYTFTINYPDGKTETFAYSIGERREGSRDRIGFGSSDVVYLLMPDRFANGDKKNDSSPLTAEKGNRKLPGGRHGGDLQGIMDHLDYLADLGITAIWPTPITLDNEPTYSYHGYACADYYQIDPRYGSNELYRSLVAAAHEKGIKFIQDIVPNHSGTAHWWFNDLPFSDWIHQHPTFTRSNYAMSGHSDPHAARTDIDACVTGWFDTSMPDMNLSNPYCLQYYIQLAVWWIEYADLDGIRVDTYPYTRKEDISAWTAGILKEFPNFTLVGECWFHNTQQIAYWEGCRTADGGFKTNADGYTSHLPMVMDFALTDAISEAFVQNENLGYDDGIKRVYGSVSLDFAYYNPYNLLTFITNHDMERPAIRFGTYKDSDETVLARMKNATTLLLTMRGVPQWYYGDEILMHGPEEMVGKGDAWWRTDFPGGWPGDKVNAFTSAGRTELQNEMFDHTRTLMQWRKTSEAVTKGKLMHFMPFGDLVNAYVYFRYTPDFKDFVMVVINNGTESVSLDWTHYAEIFDAAAAALGTDSFTATDILTGATVSRSTEPLAVPGMTSLVLQF</sequence>
<dbReference type="InterPro" id="IPR006047">
    <property type="entry name" value="GH13_cat_dom"/>
</dbReference>
<reference evidence="6" key="2">
    <citation type="journal article" date="2021" name="PeerJ">
        <title>Extensive microbial diversity within the chicken gut microbiome revealed by metagenomics and culture.</title>
        <authorList>
            <person name="Gilroy R."/>
            <person name="Ravi A."/>
            <person name="Getino M."/>
            <person name="Pursley I."/>
            <person name="Horton D.L."/>
            <person name="Alikhan N.F."/>
            <person name="Baker D."/>
            <person name="Gharbi K."/>
            <person name="Hall N."/>
            <person name="Watson M."/>
            <person name="Adriaenssens E.M."/>
            <person name="Foster-Nyarko E."/>
            <person name="Jarju S."/>
            <person name="Secka A."/>
            <person name="Antonio M."/>
            <person name="Oren A."/>
            <person name="Chaudhuri R.R."/>
            <person name="La Ragione R."/>
            <person name="Hildebrand F."/>
            <person name="Pallen M.J."/>
        </authorList>
    </citation>
    <scope>NUCLEOTIDE SEQUENCE</scope>
    <source>
        <strain evidence="6">ChiHjej13B12-12457</strain>
    </source>
</reference>
<dbReference type="Gene3D" id="2.60.40.1180">
    <property type="entry name" value="Golgi alpha-mannosidase II"/>
    <property type="match status" value="1"/>
</dbReference>
<keyword evidence="4" id="KW-0732">Signal</keyword>
<evidence type="ECO:0000256" key="4">
    <source>
        <dbReference type="SAM" id="SignalP"/>
    </source>
</evidence>
<protein>
    <submittedName>
        <fullName evidence="6">Glycoside hydrolase family 13 protein</fullName>
    </submittedName>
</protein>
<organism evidence="6 7">
    <name type="scientific">Candidatus Coprenecus avistercoris</name>
    <dbReference type="NCBI Taxonomy" id="2840730"/>
    <lineage>
        <taxon>Bacteria</taxon>
        <taxon>Pseudomonadati</taxon>
        <taxon>Bacteroidota</taxon>
        <taxon>Bacteroidia</taxon>
        <taxon>Bacteroidales</taxon>
        <taxon>Rikenellaceae</taxon>
        <taxon>Rikenellaceae incertae sedis</taxon>
        <taxon>Candidatus Coprenecus</taxon>
    </lineage>
</organism>
<dbReference type="Pfam" id="PF09087">
    <property type="entry name" value="Cyc-maltodext_N"/>
    <property type="match status" value="1"/>
</dbReference>
<reference evidence="6" key="1">
    <citation type="submission" date="2020-10" db="EMBL/GenBank/DDBJ databases">
        <authorList>
            <person name="Gilroy R."/>
        </authorList>
    </citation>
    <scope>NUCLEOTIDE SEQUENCE</scope>
    <source>
        <strain evidence="6">ChiHjej13B12-12457</strain>
    </source>
</reference>
<dbReference type="Gene3D" id="3.20.20.80">
    <property type="entry name" value="Glycosidases"/>
    <property type="match status" value="1"/>
</dbReference>
<gene>
    <name evidence="6" type="ORF">IAC94_02080</name>
</gene>
<dbReference type="InterPro" id="IPR017853">
    <property type="entry name" value="GH"/>
</dbReference>
<dbReference type="SMART" id="SM00642">
    <property type="entry name" value="Aamy"/>
    <property type="match status" value="1"/>
</dbReference>
<feature type="region of interest" description="Disordered" evidence="3">
    <location>
        <begin position="142"/>
        <end position="163"/>
    </location>
</feature>
<dbReference type="PANTHER" id="PTHR10357:SF210">
    <property type="entry name" value="MALTODEXTRIN GLUCOSIDASE"/>
    <property type="match status" value="1"/>
</dbReference>
<keyword evidence="2" id="KW-0326">Glycosidase</keyword>
<name>A0A9D1E0L5_9BACT</name>
<evidence type="ECO:0000256" key="2">
    <source>
        <dbReference type="ARBA" id="ARBA00023295"/>
    </source>
</evidence>
<dbReference type="InterPro" id="IPR014756">
    <property type="entry name" value="Ig_E-set"/>
</dbReference>
<dbReference type="PANTHER" id="PTHR10357">
    <property type="entry name" value="ALPHA-AMYLASE FAMILY MEMBER"/>
    <property type="match status" value="1"/>
</dbReference>
<evidence type="ECO:0000256" key="1">
    <source>
        <dbReference type="ARBA" id="ARBA00022801"/>
    </source>
</evidence>
<dbReference type="CDD" id="cd11340">
    <property type="entry name" value="AmyAc_bac_CMD_like_3"/>
    <property type="match status" value="1"/>
</dbReference>
<dbReference type="Pfam" id="PF00128">
    <property type="entry name" value="Alpha-amylase"/>
    <property type="match status" value="1"/>
</dbReference>
<dbReference type="SUPFAM" id="SSF51445">
    <property type="entry name" value="(Trans)glycosidases"/>
    <property type="match status" value="1"/>
</dbReference>
<dbReference type="AlphaFoldDB" id="A0A9D1E0L5"/>
<dbReference type="GO" id="GO:0016798">
    <property type="term" value="F:hydrolase activity, acting on glycosyl bonds"/>
    <property type="evidence" value="ECO:0007669"/>
    <property type="project" value="UniProtKB-KW"/>
</dbReference>
<proteinExistence type="predicted"/>
<dbReference type="Gene3D" id="2.60.40.10">
    <property type="entry name" value="Immunoglobulins"/>
    <property type="match status" value="1"/>
</dbReference>
<feature type="signal peptide" evidence="4">
    <location>
        <begin position="1"/>
        <end position="21"/>
    </location>
</feature>
<dbReference type="InterPro" id="IPR013780">
    <property type="entry name" value="Glyco_hydro_b"/>
</dbReference>
<feature type="domain" description="Glycosyl hydrolase family 13 catalytic" evidence="5">
    <location>
        <begin position="132"/>
        <end position="548"/>
    </location>
</feature>
<keyword evidence="1 6" id="KW-0378">Hydrolase</keyword>
<evidence type="ECO:0000313" key="7">
    <source>
        <dbReference type="Proteomes" id="UP000886744"/>
    </source>
</evidence>
<dbReference type="EMBL" id="DVHI01000030">
    <property type="protein sequence ID" value="HIR62296.1"/>
    <property type="molecule type" value="Genomic_DNA"/>
</dbReference>
<evidence type="ECO:0000313" key="6">
    <source>
        <dbReference type="EMBL" id="HIR62296.1"/>
    </source>
</evidence>
<feature type="chain" id="PRO_5039062413" evidence="4">
    <location>
        <begin position="22"/>
        <end position="649"/>
    </location>
</feature>
<dbReference type="GO" id="GO:0005975">
    <property type="term" value="P:carbohydrate metabolic process"/>
    <property type="evidence" value="ECO:0007669"/>
    <property type="project" value="InterPro"/>
</dbReference>
<evidence type="ECO:0000259" key="5">
    <source>
        <dbReference type="SMART" id="SM00642"/>
    </source>
</evidence>
<dbReference type="Proteomes" id="UP000886744">
    <property type="component" value="Unassembled WGS sequence"/>
</dbReference>